<keyword evidence="5 13" id="KW-0999">Mitochondrion inner membrane</keyword>
<evidence type="ECO:0000256" key="10">
    <source>
        <dbReference type="ARBA" id="ARBA00023136"/>
    </source>
</evidence>
<keyword evidence="2 13" id="KW-0813">Transport</keyword>
<evidence type="ECO:0000256" key="2">
    <source>
        <dbReference type="ARBA" id="ARBA00022448"/>
    </source>
</evidence>
<evidence type="ECO:0000256" key="6">
    <source>
        <dbReference type="ARBA" id="ARBA00022946"/>
    </source>
</evidence>
<reference evidence="16" key="1">
    <citation type="submission" date="2025-08" db="UniProtKB">
        <authorList>
            <consortium name="RefSeq"/>
        </authorList>
    </citation>
    <scope>IDENTIFICATION</scope>
</reference>
<dbReference type="Proteomes" id="UP000694845">
    <property type="component" value="Unplaced"/>
</dbReference>
<dbReference type="GO" id="GO:0045259">
    <property type="term" value="C:proton-transporting ATP synthase complex"/>
    <property type="evidence" value="ECO:0007669"/>
    <property type="project" value="UniProtKB-KW"/>
</dbReference>
<dbReference type="OMA" id="PEEWFTF"/>
<organism evidence="15 16">
    <name type="scientific">Acanthaster planci</name>
    <name type="common">Crown-of-thorns starfish</name>
    <dbReference type="NCBI Taxonomy" id="133434"/>
    <lineage>
        <taxon>Eukaryota</taxon>
        <taxon>Metazoa</taxon>
        <taxon>Echinodermata</taxon>
        <taxon>Eleutherozoa</taxon>
        <taxon>Asterozoa</taxon>
        <taxon>Asteroidea</taxon>
        <taxon>Valvatacea</taxon>
        <taxon>Valvatida</taxon>
        <taxon>Acanthasteridae</taxon>
        <taxon>Acanthaster</taxon>
    </lineage>
</organism>
<evidence type="ECO:0000256" key="7">
    <source>
        <dbReference type="ARBA" id="ARBA00022990"/>
    </source>
</evidence>
<dbReference type="PANTHER" id="PTHR12733:SF3">
    <property type="entry name" value="ATP SYNTHASE F(0) COMPLEX SUBUNIT B1, MITOCHONDRIAL"/>
    <property type="match status" value="1"/>
</dbReference>
<dbReference type="KEGG" id="aplc:110987511"/>
<name>A0A8B7ZKH6_ACAPL</name>
<keyword evidence="6" id="KW-0809">Transit peptide</keyword>
<comment type="subcellular location">
    <subcellularLocation>
        <location evidence="13">Mitochondrion</location>
    </subcellularLocation>
    <subcellularLocation>
        <location evidence="13">Mitochondrion inner membrane</location>
    </subcellularLocation>
</comment>
<keyword evidence="3 13" id="KW-0138">CF(0)</keyword>
<keyword evidence="10 13" id="KW-0472">Membrane</keyword>
<keyword evidence="8 13" id="KW-0406">Ion transport</keyword>
<evidence type="ECO:0000256" key="4">
    <source>
        <dbReference type="ARBA" id="ARBA00022781"/>
    </source>
</evidence>
<comment type="subunit">
    <text evidence="12">Component of the ATP synthase complex composed at least of ATP5F1A/subunit alpha, ATP5F1B/subunit beta, ATP5MC1/subunit c (homooctomer), MT-ATP6/subunit a, MT-ATP8/subunit 8, ATP5ME/subunit e, ATP5MF/subunit f, ATP5MG/subunit g, ATP5MK/subunit k, ATP5MJ/subunit j, ATP5F1C/subunit gamma, ATP5F1D/subunit delta, ATP5F1E/subunit epsilon, ATP5PF/subunit F6, ATP5PB/subunit b, ATP5PD/subunit d, ATP5PO/subunit OSCP. ATP synthase complex consists of a soluble F(1) head domain (subunits alpha(3) and beta(3)) - the catalytic core - and a membrane F(0) domain - the membrane proton channel (subunits c, a, 8, e, f, g, k and j). These two domains are linked by a central stalk (subunits gamma, delta, and epsilon) rotating inside the F1 region and a stationary peripheral stalk (subunits F6, b, d, and OSCP).</text>
</comment>
<dbReference type="InterPro" id="IPR013837">
    <property type="entry name" value="ATP_synth_F0_suB"/>
</dbReference>
<dbReference type="GO" id="GO:0005743">
    <property type="term" value="C:mitochondrial inner membrane"/>
    <property type="evidence" value="ECO:0007669"/>
    <property type="project" value="UniProtKB-SubCell"/>
</dbReference>
<dbReference type="PANTHER" id="PTHR12733">
    <property type="entry name" value="MITOCHONDRIAL ATP SYNTHASE B CHAIN"/>
    <property type="match status" value="1"/>
</dbReference>
<evidence type="ECO:0000256" key="9">
    <source>
        <dbReference type="ARBA" id="ARBA00023128"/>
    </source>
</evidence>
<dbReference type="AlphaFoldDB" id="A0A8B7ZKH6"/>
<evidence type="ECO:0000256" key="12">
    <source>
        <dbReference type="ARBA" id="ARBA00064647"/>
    </source>
</evidence>
<dbReference type="GO" id="GO:0046933">
    <property type="term" value="F:proton-transporting ATP synthase activity, rotational mechanism"/>
    <property type="evidence" value="ECO:0007669"/>
    <property type="project" value="TreeGrafter"/>
</dbReference>
<evidence type="ECO:0000256" key="14">
    <source>
        <dbReference type="SAM" id="Coils"/>
    </source>
</evidence>
<dbReference type="Gene3D" id="1.20.5.2210">
    <property type="match status" value="1"/>
</dbReference>
<sequence>MMISRLALRNGAILSSAMLRTSTPCVAVAPKLLFHTSQQQQMPNKLPEYGGQVRFGFIPEEWFKFFEKKTGITGPYVFGGGLIMYLLNKEIYVVGPETVHALVALSVLVYGIKRFGPSVAAWSDKKIKEQLDEANQNKEEAITILENAVGEEKKEQWRLEGRHYLFDARKENVAMQMEIEYRERLNKVSEEVKKRLDYQVELDNMQRRLEQSHMVRWIEQNVIKSITPQQEKDILSKCISNLKTMSTA</sequence>
<keyword evidence="7" id="KW-0007">Acetylation</keyword>
<feature type="coiled-coil region" evidence="14">
    <location>
        <begin position="128"/>
        <end position="155"/>
    </location>
</feature>
<evidence type="ECO:0000256" key="1">
    <source>
        <dbReference type="ARBA" id="ARBA00007479"/>
    </source>
</evidence>
<evidence type="ECO:0000313" key="15">
    <source>
        <dbReference type="Proteomes" id="UP000694845"/>
    </source>
</evidence>
<evidence type="ECO:0000313" key="16">
    <source>
        <dbReference type="RefSeq" id="XP_022105994.1"/>
    </source>
</evidence>
<dbReference type="InterPro" id="IPR008688">
    <property type="entry name" value="ATP_synth_Bsub_B/MI25"/>
</dbReference>
<keyword evidence="15" id="KW-1185">Reference proteome</keyword>
<accession>A0A8B7ZKH6</accession>
<protein>
    <recommendedName>
        <fullName evidence="13">ATP synthase subunit b</fullName>
    </recommendedName>
</protein>
<keyword evidence="9 13" id="KW-0496">Mitochondrion</keyword>
<evidence type="ECO:0000256" key="11">
    <source>
        <dbReference type="ARBA" id="ARBA00055529"/>
    </source>
</evidence>
<evidence type="ECO:0000256" key="3">
    <source>
        <dbReference type="ARBA" id="ARBA00022547"/>
    </source>
</evidence>
<comment type="subunit">
    <text evidence="13">F-type ATPases have 2 components, CF(1) - the catalytic core - and CF(0) - the membrane proton channel. CF(1) and CF(0) have multiple subunits.</text>
</comment>
<dbReference type="FunFam" id="1.20.5.2210:FF:000001">
    <property type="entry name" value="ATP synthase F(0) complex subunit B1, mitochondrial"/>
    <property type="match status" value="1"/>
</dbReference>
<dbReference type="GeneID" id="110987511"/>
<comment type="function">
    <text evidence="11 13">Subunit b, of the mitochondrial membrane ATP synthase complex (F(1)F(0) ATP synthase or Complex V) that produces ATP from ADP in the presence of a proton gradient across the membrane which is generated by electron transport complexes of the respiratory chain. ATP synthase complex consist of a soluble F(1) head domain - the catalytic core - and a membrane F(1) domain - the membrane proton channel. These two domains are linked by a central stalk rotating inside the F(1) region and a stationary peripheral stalk. During catalysis, ATP synthesis in the catalytic domain of F(1) is coupled via a rotary mechanism of the central stalk subunits to proton translocation. In vivo, can only synthesize ATP although its ATP hydrolase activity can be activated artificially in vitro. Part of the complex F(0) domain. Part of the complex F(0) domain and the peripheric stalk, which acts as a stator to hold the catalytic alpha(3)beta(3) subcomplex and subunit a/ATP6 static relative to the rotary elements.</text>
</comment>
<evidence type="ECO:0000256" key="5">
    <source>
        <dbReference type="ARBA" id="ARBA00022792"/>
    </source>
</evidence>
<dbReference type="SUPFAM" id="SSF161060">
    <property type="entry name" value="ATP synthase B chain-like"/>
    <property type="match status" value="1"/>
</dbReference>
<dbReference type="Pfam" id="PF05405">
    <property type="entry name" value="Mt_ATP-synt_B"/>
    <property type="match status" value="1"/>
</dbReference>
<keyword evidence="4 13" id="KW-0375">Hydrogen ion transport</keyword>
<dbReference type="RefSeq" id="XP_022105994.1">
    <property type="nucleotide sequence ID" value="XM_022250302.1"/>
</dbReference>
<proteinExistence type="inferred from homology"/>
<dbReference type="OrthoDB" id="67388at2759"/>
<gene>
    <name evidence="16" type="primary">LOC110987511</name>
</gene>
<evidence type="ECO:0000256" key="8">
    <source>
        <dbReference type="ARBA" id="ARBA00023065"/>
    </source>
</evidence>
<keyword evidence="14" id="KW-0175">Coiled coil</keyword>
<dbReference type="CTD" id="515"/>
<comment type="similarity">
    <text evidence="1 13">Belongs to the eukaryotic ATPase B chain family.</text>
</comment>
<evidence type="ECO:0000256" key="13">
    <source>
        <dbReference type="RuleBase" id="RU368017"/>
    </source>
</evidence>